<dbReference type="AlphaFoldDB" id="A0A8J2N291"/>
<dbReference type="RefSeq" id="XP_043171969.1">
    <property type="nucleotide sequence ID" value="XM_043316034.1"/>
</dbReference>
<evidence type="ECO:0000256" key="5">
    <source>
        <dbReference type="ARBA" id="ARBA00023024"/>
    </source>
</evidence>
<dbReference type="PROSITE" id="PS51910">
    <property type="entry name" value="GH18_2"/>
    <property type="match status" value="1"/>
</dbReference>
<evidence type="ECO:0000256" key="4">
    <source>
        <dbReference type="ARBA" id="ARBA00022801"/>
    </source>
</evidence>
<dbReference type="InterPro" id="IPR011583">
    <property type="entry name" value="Chitinase_II/V-like_cat"/>
</dbReference>
<dbReference type="SUPFAM" id="SSF54556">
    <property type="entry name" value="Chitinase insertion domain"/>
    <property type="match status" value="1"/>
</dbReference>
<protein>
    <recommendedName>
        <fullName evidence="3">chitinase</fullName>
        <ecNumber evidence="3">3.2.1.14</ecNumber>
    </recommendedName>
</protein>
<keyword evidence="5" id="KW-0146">Chitin degradation</keyword>
<organism evidence="12 13">
    <name type="scientific">Alternaria atra</name>
    <dbReference type="NCBI Taxonomy" id="119953"/>
    <lineage>
        <taxon>Eukaryota</taxon>
        <taxon>Fungi</taxon>
        <taxon>Dikarya</taxon>
        <taxon>Ascomycota</taxon>
        <taxon>Pezizomycotina</taxon>
        <taxon>Dothideomycetes</taxon>
        <taxon>Pleosporomycetidae</taxon>
        <taxon>Pleosporales</taxon>
        <taxon>Pleosporineae</taxon>
        <taxon>Pleosporaceae</taxon>
        <taxon>Alternaria</taxon>
        <taxon>Alternaria sect. Ulocladioides</taxon>
    </lineage>
</organism>
<dbReference type="GO" id="GO:0006032">
    <property type="term" value="P:chitin catabolic process"/>
    <property type="evidence" value="ECO:0007669"/>
    <property type="project" value="UniProtKB-KW"/>
</dbReference>
<dbReference type="OrthoDB" id="76388at2759"/>
<dbReference type="GO" id="GO:0005576">
    <property type="term" value="C:extracellular region"/>
    <property type="evidence" value="ECO:0007669"/>
    <property type="project" value="TreeGrafter"/>
</dbReference>
<evidence type="ECO:0000256" key="7">
    <source>
        <dbReference type="ARBA" id="ARBA00023277"/>
    </source>
</evidence>
<dbReference type="CDD" id="cd06548">
    <property type="entry name" value="GH18_chitinase"/>
    <property type="match status" value="1"/>
</dbReference>
<evidence type="ECO:0000256" key="8">
    <source>
        <dbReference type="ARBA" id="ARBA00023295"/>
    </source>
</evidence>
<dbReference type="GO" id="GO:0000272">
    <property type="term" value="P:polysaccharide catabolic process"/>
    <property type="evidence" value="ECO:0007669"/>
    <property type="project" value="UniProtKB-KW"/>
</dbReference>
<evidence type="ECO:0000256" key="3">
    <source>
        <dbReference type="ARBA" id="ARBA00012729"/>
    </source>
</evidence>
<evidence type="ECO:0000256" key="2">
    <source>
        <dbReference type="ARBA" id="ARBA00008682"/>
    </source>
</evidence>
<evidence type="ECO:0000313" key="13">
    <source>
        <dbReference type="Proteomes" id="UP000676310"/>
    </source>
</evidence>
<dbReference type="GO" id="GO:0008843">
    <property type="term" value="F:endochitinase activity"/>
    <property type="evidence" value="ECO:0007669"/>
    <property type="project" value="UniProtKB-EC"/>
</dbReference>
<evidence type="ECO:0000256" key="10">
    <source>
        <dbReference type="RuleBase" id="RU000489"/>
    </source>
</evidence>
<dbReference type="SUPFAM" id="SSF51445">
    <property type="entry name" value="(Trans)glycosidases"/>
    <property type="match status" value="1"/>
</dbReference>
<sequence length="400" mass="43974">MTTTSAASGYKNVAYFVNWAIYGRDFHPQNLTGEELTHVLYAFADVRDTGEVFLTDTWSDTDKHYANDSWNDVGTNVYGCAKQLFLQKKRNRKLKVLLSIGGWTYSAHFAQPASTPQGRAKFASSAVQILSDLGFDGLDIDWEYPANEAQANDMVSLLEETRRALDAYSAEHAPGQHLLLTVASPAGPTNYNKMKLGAMDRYLDFWNLMAYDYAGSWDANAGHQANLQSSSSNPSSTPFSTVKAISDYIAAGVPANKIVLGMPLYGRSFENTDGPGKPFSGIGDGTWERGVYDYKKLPLPGCEIKTDDSVTASWCYDPTKRSMVTYDTPEIIAKKSQFIRQQGLGGGMWWESSSDKSGDDSLISTFVKSVGGIGNLDQSTNLLSFPASKYQNLREGFPNN</sequence>
<dbReference type="PROSITE" id="PS01095">
    <property type="entry name" value="GH18_1"/>
    <property type="match status" value="1"/>
</dbReference>
<proteinExistence type="inferred from homology"/>
<dbReference type="FunFam" id="3.20.20.80:FF:000095">
    <property type="entry name" value="Endochitinase B1"/>
    <property type="match status" value="1"/>
</dbReference>
<keyword evidence="8 10" id="KW-0326">Glycosidase</keyword>
<dbReference type="InterPro" id="IPR050314">
    <property type="entry name" value="Glycosyl_Hydrlase_18"/>
</dbReference>
<dbReference type="Proteomes" id="UP000676310">
    <property type="component" value="Unassembled WGS sequence"/>
</dbReference>
<keyword evidence="4 10" id="KW-0378">Hydrolase</keyword>
<dbReference type="PANTHER" id="PTHR11177">
    <property type="entry name" value="CHITINASE"/>
    <property type="match status" value="1"/>
</dbReference>
<evidence type="ECO:0000313" key="12">
    <source>
        <dbReference type="EMBL" id="CAG5177840.1"/>
    </source>
</evidence>
<dbReference type="SMART" id="SM00636">
    <property type="entry name" value="Glyco_18"/>
    <property type="match status" value="1"/>
</dbReference>
<keyword evidence="13" id="KW-1185">Reference proteome</keyword>
<gene>
    <name evidence="12" type="ORF">ALTATR162_LOCUS8404</name>
</gene>
<evidence type="ECO:0000256" key="1">
    <source>
        <dbReference type="ARBA" id="ARBA00000822"/>
    </source>
</evidence>
<comment type="catalytic activity">
    <reaction evidence="1">
        <text>Random endo-hydrolysis of N-acetyl-beta-D-glucosaminide (1-&gt;4)-beta-linkages in chitin and chitodextrins.</text>
        <dbReference type="EC" id="3.2.1.14"/>
    </reaction>
</comment>
<dbReference type="GO" id="GO:0008061">
    <property type="term" value="F:chitin binding"/>
    <property type="evidence" value="ECO:0007669"/>
    <property type="project" value="InterPro"/>
</dbReference>
<dbReference type="PANTHER" id="PTHR11177:SF317">
    <property type="entry name" value="CHITINASE 12-RELATED"/>
    <property type="match status" value="1"/>
</dbReference>
<keyword evidence="6" id="KW-0325">Glycoprotein</keyword>
<feature type="domain" description="GH18" evidence="11">
    <location>
        <begin position="10"/>
        <end position="373"/>
    </location>
</feature>
<comment type="similarity">
    <text evidence="2">Belongs to the glycosyl hydrolase 18 family. Chitinase class V subfamily.</text>
</comment>
<dbReference type="Pfam" id="PF00704">
    <property type="entry name" value="Glyco_hydro_18"/>
    <property type="match status" value="1"/>
</dbReference>
<evidence type="ECO:0000256" key="6">
    <source>
        <dbReference type="ARBA" id="ARBA00023180"/>
    </source>
</evidence>
<keyword evidence="9" id="KW-0624">Polysaccharide degradation</keyword>
<evidence type="ECO:0000256" key="9">
    <source>
        <dbReference type="ARBA" id="ARBA00023326"/>
    </source>
</evidence>
<dbReference type="Gene3D" id="3.10.50.10">
    <property type="match status" value="1"/>
</dbReference>
<dbReference type="EC" id="3.2.1.14" evidence="3"/>
<dbReference type="Gene3D" id="3.20.20.80">
    <property type="entry name" value="Glycosidases"/>
    <property type="match status" value="1"/>
</dbReference>
<dbReference type="GeneID" id="67020511"/>
<name>A0A8J2N291_9PLEO</name>
<dbReference type="InterPro" id="IPR029070">
    <property type="entry name" value="Chitinase_insertion_sf"/>
</dbReference>
<accession>A0A8J2N291</accession>
<evidence type="ECO:0000259" key="11">
    <source>
        <dbReference type="PROSITE" id="PS51910"/>
    </source>
</evidence>
<dbReference type="InterPro" id="IPR017853">
    <property type="entry name" value="GH"/>
</dbReference>
<dbReference type="InterPro" id="IPR001223">
    <property type="entry name" value="Glyco_hydro18_cat"/>
</dbReference>
<dbReference type="InterPro" id="IPR001579">
    <property type="entry name" value="Glyco_hydro_18_chit_AS"/>
</dbReference>
<dbReference type="FunFam" id="3.10.50.10:FF:000005">
    <property type="entry name" value="Endochitinase B1"/>
    <property type="match status" value="1"/>
</dbReference>
<dbReference type="EMBL" id="CAJRGZ010000023">
    <property type="protein sequence ID" value="CAG5177840.1"/>
    <property type="molecule type" value="Genomic_DNA"/>
</dbReference>
<keyword evidence="7" id="KW-0119">Carbohydrate metabolism</keyword>
<reference evidence="12" key="1">
    <citation type="submission" date="2021-05" db="EMBL/GenBank/DDBJ databases">
        <authorList>
            <person name="Stam R."/>
        </authorList>
    </citation>
    <scope>NUCLEOTIDE SEQUENCE</scope>
    <source>
        <strain evidence="12">CS162</strain>
    </source>
</reference>
<comment type="caution">
    <text evidence="12">The sequence shown here is derived from an EMBL/GenBank/DDBJ whole genome shotgun (WGS) entry which is preliminary data.</text>
</comment>